<proteinExistence type="predicted"/>
<dbReference type="CDD" id="cd00093">
    <property type="entry name" value="HTH_XRE"/>
    <property type="match status" value="1"/>
</dbReference>
<dbReference type="InterPro" id="IPR010982">
    <property type="entry name" value="Lambda_DNA-bd_dom_sf"/>
</dbReference>
<keyword evidence="3" id="KW-1185">Reference proteome</keyword>
<sequence>MKCHPAQRSFVAADWRPGYLAVLADLRRARAASGFTQAEVATRLGIHMRTLRRWENGEGDPPAGMLFRWAAAMGVVLTVDHGANLPHREPGETGVTA</sequence>
<accession>A0A286H211</accession>
<dbReference type="OrthoDB" id="461984at2"/>
<dbReference type="PROSITE" id="PS50943">
    <property type="entry name" value="HTH_CROC1"/>
    <property type="match status" value="1"/>
</dbReference>
<evidence type="ECO:0000313" key="3">
    <source>
        <dbReference type="Proteomes" id="UP000219621"/>
    </source>
</evidence>
<dbReference type="Gene3D" id="1.10.260.40">
    <property type="entry name" value="lambda repressor-like DNA-binding domains"/>
    <property type="match status" value="1"/>
</dbReference>
<reference evidence="2 3" key="1">
    <citation type="submission" date="2017-09" db="EMBL/GenBank/DDBJ databases">
        <authorList>
            <person name="Ehlers B."/>
            <person name="Leendertz F.H."/>
        </authorList>
    </citation>
    <scope>NUCLEOTIDE SEQUENCE [LARGE SCALE GENOMIC DNA]</scope>
    <source>
        <strain evidence="2 3">USBA 140</strain>
    </source>
</reference>
<dbReference type="RefSeq" id="WP_101614066.1">
    <property type="nucleotide sequence ID" value="NZ_OCNJ01000027.1"/>
</dbReference>
<evidence type="ECO:0000259" key="1">
    <source>
        <dbReference type="PROSITE" id="PS50943"/>
    </source>
</evidence>
<dbReference type="Pfam" id="PF01381">
    <property type="entry name" value="HTH_3"/>
    <property type="match status" value="1"/>
</dbReference>
<dbReference type="GO" id="GO:0003677">
    <property type="term" value="F:DNA binding"/>
    <property type="evidence" value="ECO:0007669"/>
    <property type="project" value="InterPro"/>
</dbReference>
<dbReference type="Proteomes" id="UP000219621">
    <property type="component" value="Unassembled WGS sequence"/>
</dbReference>
<feature type="domain" description="HTH cro/C1-type" evidence="1">
    <location>
        <begin position="26"/>
        <end position="79"/>
    </location>
</feature>
<organism evidence="2 3">
    <name type="scientific">Caenispirillum bisanense</name>
    <dbReference type="NCBI Taxonomy" id="414052"/>
    <lineage>
        <taxon>Bacteria</taxon>
        <taxon>Pseudomonadati</taxon>
        <taxon>Pseudomonadota</taxon>
        <taxon>Alphaproteobacteria</taxon>
        <taxon>Rhodospirillales</taxon>
        <taxon>Novispirillaceae</taxon>
        <taxon>Caenispirillum</taxon>
    </lineage>
</organism>
<dbReference type="SMART" id="SM00530">
    <property type="entry name" value="HTH_XRE"/>
    <property type="match status" value="1"/>
</dbReference>
<dbReference type="InterPro" id="IPR001387">
    <property type="entry name" value="Cro/C1-type_HTH"/>
</dbReference>
<protein>
    <submittedName>
        <fullName evidence="2">Helix-turn-helix</fullName>
    </submittedName>
</protein>
<name>A0A286H211_9PROT</name>
<gene>
    <name evidence="2" type="ORF">SAMN05421508_1275</name>
</gene>
<dbReference type="AlphaFoldDB" id="A0A286H211"/>
<dbReference type="EMBL" id="OCNJ01000027">
    <property type="protein sequence ID" value="SOE01828.1"/>
    <property type="molecule type" value="Genomic_DNA"/>
</dbReference>
<evidence type="ECO:0000313" key="2">
    <source>
        <dbReference type="EMBL" id="SOE01828.1"/>
    </source>
</evidence>
<dbReference type="SUPFAM" id="SSF47413">
    <property type="entry name" value="lambda repressor-like DNA-binding domains"/>
    <property type="match status" value="1"/>
</dbReference>